<accession>A0A5J4VVY6</accession>
<dbReference type="InterPro" id="IPR016181">
    <property type="entry name" value="Acyl_CoA_acyltransferase"/>
</dbReference>
<name>A0A5J4VVY6_9EUKA</name>
<evidence type="ECO:0000313" key="5">
    <source>
        <dbReference type="EMBL" id="KAA6386725.1"/>
    </source>
</evidence>
<feature type="domain" description="N-acetyltransferase" evidence="4">
    <location>
        <begin position="8"/>
        <end position="155"/>
    </location>
</feature>
<dbReference type="EMBL" id="SNRW01004675">
    <property type="protein sequence ID" value="KAA6386725.1"/>
    <property type="molecule type" value="Genomic_DNA"/>
</dbReference>
<proteinExistence type="inferred from homology"/>
<dbReference type="PANTHER" id="PTHR45896">
    <property type="entry name" value="N-ALPHA-ACETYLTRANSFERASE 30"/>
    <property type="match status" value="1"/>
</dbReference>
<keyword evidence="1 5" id="KW-0808">Transferase</keyword>
<evidence type="ECO:0000256" key="3">
    <source>
        <dbReference type="ARBA" id="ARBA00024025"/>
    </source>
</evidence>
<dbReference type="CDD" id="cd04301">
    <property type="entry name" value="NAT_SF"/>
    <property type="match status" value="1"/>
</dbReference>
<sequence length="161" mass="18691">MMQSNVEYTIYNGEKDIEELMELMDASLSEPYSIFTYRWFLQENPELTILARVNGVLVGAVMCRVKERQGREASGNIGMVAVKEQFRKQGIGRELVIRAISMMSAEGIREIFLETEEKNEAALHLYEALGFFRHKYLVRYYSTGENAYRLKLILNVQPHEQ</sequence>
<dbReference type="OrthoDB" id="249099at2759"/>
<dbReference type="Gene3D" id="3.40.630.30">
    <property type="match status" value="1"/>
</dbReference>
<dbReference type="AlphaFoldDB" id="A0A5J4VVY6"/>
<dbReference type="Proteomes" id="UP000324800">
    <property type="component" value="Unassembled WGS sequence"/>
</dbReference>
<comment type="caution">
    <text evidence="5">The sequence shown here is derived from an EMBL/GenBank/DDBJ whole genome shotgun (WGS) entry which is preliminary data.</text>
</comment>
<evidence type="ECO:0000256" key="1">
    <source>
        <dbReference type="ARBA" id="ARBA00022679"/>
    </source>
</evidence>
<reference evidence="5 6" key="1">
    <citation type="submission" date="2019-03" db="EMBL/GenBank/DDBJ databases">
        <title>Single cell metagenomics reveals metabolic interactions within the superorganism composed of flagellate Streblomastix strix and complex community of Bacteroidetes bacteria on its surface.</title>
        <authorList>
            <person name="Treitli S.C."/>
            <person name="Kolisko M."/>
            <person name="Husnik F."/>
            <person name="Keeling P."/>
            <person name="Hampl V."/>
        </authorList>
    </citation>
    <scope>NUCLEOTIDE SEQUENCE [LARGE SCALE GENOMIC DNA]</scope>
    <source>
        <strain evidence="5">ST1C</strain>
    </source>
</reference>
<dbReference type="Pfam" id="PF00583">
    <property type="entry name" value="Acetyltransf_1"/>
    <property type="match status" value="1"/>
</dbReference>
<evidence type="ECO:0000259" key="4">
    <source>
        <dbReference type="PROSITE" id="PS51186"/>
    </source>
</evidence>
<protein>
    <submittedName>
        <fullName evidence="5">Putative acyl-CoA N-acyltransferase</fullName>
    </submittedName>
</protein>
<dbReference type="GO" id="GO:0004596">
    <property type="term" value="F:protein-N-terminal amino-acid acetyltransferase activity"/>
    <property type="evidence" value="ECO:0007669"/>
    <property type="project" value="InterPro"/>
</dbReference>
<evidence type="ECO:0000256" key="2">
    <source>
        <dbReference type="ARBA" id="ARBA00023315"/>
    </source>
</evidence>
<dbReference type="PROSITE" id="PS51186">
    <property type="entry name" value="GNAT"/>
    <property type="match status" value="1"/>
</dbReference>
<gene>
    <name evidence="5" type="ORF">EZS28_017747</name>
</gene>
<dbReference type="GO" id="GO:0031417">
    <property type="term" value="C:NatC complex"/>
    <property type="evidence" value="ECO:0007669"/>
    <property type="project" value="TreeGrafter"/>
</dbReference>
<organism evidence="5 6">
    <name type="scientific">Streblomastix strix</name>
    <dbReference type="NCBI Taxonomy" id="222440"/>
    <lineage>
        <taxon>Eukaryota</taxon>
        <taxon>Metamonada</taxon>
        <taxon>Preaxostyla</taxon>
        <taxon>Oxymonadida</taxon>
        <taxon>Streblomastigidae</taxon>
        <taxon>Streblomastix</taxon>
    </lineage>
</organism>
<dbReference type="InterPro" id="IPR044542">
    <property type="entry name" value="NAA30-like"/>
</dbReference>
<comment type="similarity">
    <text evidence="3">Belongs to the acetyltransferase family. MAK3 subfamily.</text>
</comment>
<dbReference type="SUPFAM" id="SSF55729">
    <property type="entry name" value="Acyl-CoA N-acyltransferases (Nat)"/>
    <property type="match status" value="1"/>
</dbReference>
<dbReference type="InterPro" id="IPR000182">
    <property type="entry name" value="GNAT_dom"/>
</dbReference>
<dbReference type="PANTHER" id="PTHR45896:SF1">
    <property type="entry name" value="N-ALPHA-ACETYLTRANSFERASE 30"/>
    <property type="match status" value="1"/>
</dbReference>
<evidence type="ECO:0000313" key="6">
    <source>
        <dbReference type="Proteomes" id="UP000324800"/>
    </source>
</evidence>
<keyword evidence="2 5" id="KW-0012">Acyltransferase</keyword>